<feature type="region of interest" description="Disordered" evidence="1">
    <location>
        <begin position="157"/>
        <end position="197"/>
    </location>
</feature>
<evidence type="ECO:0000313" key="2">
    <source>
        <dbReference type="EMBL" id="GFO42117.1"/>
    </source>
</evidence>
<gene>
    <name evidence="2" type="ORF">PoB_006862200</name>
</gene>
<evidence type="ECO:0000256" key="1">
    <source>
        <dbReference type="SAM" id="MobiDB-lite"/>
    </source>
</evidence>
<feature type="region of interest" description="Disordered" evidence="1">
    <location>
        <begin position="211"/>
        <end position="241"/>
    </location>
</feature>
<organism evidence="2 3">
    <name type="scientific">Plakobranchus ocellatus</name>
    <dbReference type="NCBI Taxonomy" id="259542"/>
    <lineage>
        <taxon>Eukaryota</taxon>
        <taxon>Metazoa</taxon>
        <taxon>Spiralia</taxon>
        <taxon>Lophotrochozoa</taxon>
        <taxon>Mollusca</taxon>
        <taxon>Gastropoda</taxon>
        <taxon>Heterobranchia</taxon>
        <taxon>Euthyneura</taxon>
        <taxon>Panpulmonata</taxon>
        <taxon>Sacoglossa</taxon>
        <taxon>Placobranchoidea</taxon>
        <taxon>Plakobranchidae</taxon>
        <taxon>Plakobranchus</taxon>
    </lineage>
</organism>
<dbReference type="EMBL" id="BLXT01007756">
    <property type="protein sequence ID" value="GFO42117.1"/>
    <property type="molecule type" value="Genomic_DNA"/>
</dbReference>
<reference evidence="2 3" key="1">
    <citation type="journal article" date="2021" name="Elife">
        <title>Chloroplast acquisition without the gene transfer in kleptoplastic sea slugs, Plakobranchus ocellatus.</title>
        <authorList>
            <person name="Maeda T."/>
            <person name="Takahashi S."/>
            <person name="Yoshida T."/>
            <person name="Shimamura S."/>
            <person name="Takaki Y."/>
            <person name="Nagai Y."/>
            <person name="Toyoda A."/>
            <person name="Suzuki Y."/>
            <person name="Arimoto A."/>
            <person name="Ishii H."/>
            <person name="Satoh N."/>
            <person name="Nishiyama T."/>
            <person name="Hasebe M."/>
            <person name="Maruyama T."/>
            <person name="Minagawa J."/>
            <person name="Obokata J."/>
            <person name="Shigenobu S."/>
        </authorList>
    </citation>
    <scope>NUCLEOTIDE SEQUENCE [LARGE SCALE GENOMIC DNA]</scope>
</reference>
<comment type="caution">
    <text evidence="2">The sequence shown here is derived from an EMBL/GenBank/DDBJ whole genome shotgun (WGS) entry which is preliminary data.</text>
</comment>
<dbReference type="Proteomes" id="UP000735302">
    <property type="component" value="Unassembled WGS sequence"/>
</dbReference>
<protein>
    <submittedName>
        <fullName evidence="2">Uncharacterized protein</fullName>
    </submittedName>
</protein>
<feature type="compositionally biased region" description="Polar residues" evidence="1">
    <location>
        <begin position="179"/>
        <end position="197"/>
    </location>
</feature>
<accession>A0AAV4DCZ5</accession>
<feature type="compositionally biased region" description="Low complexity" evidence="1">
    <location>
        <begin position="219"/>
        <end position="229"/>
    </location>
</feature>
<sequence>MGFFGIIGKELLTKFDDLAYRWVLARKGLRINDIRKQHQILSKLLHTVKLRSSTHTSLELKLQMANQGRAAHHQNLAGDVQIQDNMRSFRHQSTAYVDRPDIPIPCSALGQRSYLRDMQSSLSQDNKAITKSSPQRYGPIIRLRKASESFASESLNLEADSASDKLPRGSKNALDPFSKSPQPQLEQTPSPRSNNQPSALQLALFGSFSSVPRRRKKVSPSSMPSSMPMTQKKQRRRRETVTENHDVILRLSLPCRAGCCYCVYASLLGPVRISFSRGDTPTKGRYLAGIRDGHGRAVIPSSRKADIRGLVYDPESHSLHPPALGERPFFRVSNRGKADRDRLDVSILSGRRDGKRK</sequence>
<dbReference type="AlphaFoldDB" id="A0AAV4DCZ5"/>
<name>A0AAV4DCZ5_9GAST</name>
<keyword evidence="3" id="KW-1185">Reference proteome</keyword>
<evidence type="ECO:0000313" key="3">
    <source>
        <dbReference type="Proteomes" id="UP000735302"/>
    </source>
</evidence>
<proteinExistence type="predicted"/>